<feature type="region of interest" description="Disordered" evidence="1">
    <location>
        <begin position="770"/>
        <end position="789"/>
    </location>
</feature>
<feature type="region of interest" description="Disordered" evidence="1">
    <location>
        <begin position="1"/>
        <end position="23"/>
    </location>
</feature>
<dbReference type="Pfam" id="PF20052">
    <property type="entry name" value="GAP1-C"/>
    <property type="match status" value="1"/>
</dbReference>
<dbReference type="EMBL" id="BMSC01000001">
    <property type="protein sequence ID" value="GGU56763.1"/>
    <property type="molecule type" value="Genomic_DNA"/>
</dbReference>
<dbReference type="Proteomes" id="UP000480804">
    <property type="component" value="Unassembled WGS sequence"/>
</dbReference>
<name>A0A8H9HHT3_9ACTN</name>
<reference evidence="5 7" key="2">
    <citation type="submission" date="2020-02" db="EMBL/GenBank/DDBJ databases">
        <title>Whole genome shotgun sequence of Streptomyces gougerotii NBRC 13043.</title>
        <authorList>
            <person name="Ichikawa N."/>
            <person name="Komaki H."/>
            <person name="Tamura T."/>
        </authorList>
    </citation>
    <scope>NUCLEOTIDE SEQUENCE [LARGE SCALE GENOMIC DNA]</scope>
    <source>
        <strain evidence="5 7">NBRC 13043</strain>
    </source>
</reference>
<sequence length="789" mass="83103">MSLAQLHLTSPGPGLAAVSPGVPPGIREAAEQLFAHVPPRGAPPHPTPAQADRLPTTFSLTALRDGSLLLGQTTSVAATGPAGLTTHTHAVHLPPGTGLPDDVLPIFCWGAPQWARTAPDGGVPKPVAAFTPARELSRTCLTEFAATRVPWLAAFFAELRALVADPSGPPLVVVERDPVAVARWIALAATVLPPAEAHRLTFTTYTRVPGHGHRISGMRPEGYAALDDPGRYRLVDCSSAPPPPHTVPDVWARLCAHVWLAGVPGLFKETAHSPEPGRLAAAAVRTGVQVDAEARAVAAAWIAAAGPGVDQPALAAFVTALSAAADQSDPVEAPALTGLREALRGRLPVDQLEPLTATALTAAVRTDMPRLPLLYAGDLGPAMRDRLASRLRSDIRRGLTDPDGPPLGRPLSLLRLAETLGVDHADLLPRLAARVAQAVTADPQAAAGIDEVRDTLTGSPSLRAAVVEQLDALAAEDPAAGSRVMAALPLEVDRFAAPHLLLCSLPVPEGDRVAAVESLLRAAGLSPMTAPETLGTAARRVWAEAPPTGDEARRLLAATGSDTHRTAGTLPFLLQAAVEGHADDAEAGRLATDLLNSFSPDLAPRDRAALELLLYTDRLGTPAEGTEWVRHLTAHASAAAPLPAALRIRAERALAQRLLAGNTDDIAELSDLARSGDHSLLSTYAAVAAEGPALQRLRTDPAYAAACFRDWSSHQGATPEWEETRLSLLTTVLRPVVRALPAQQVQRIEQLLAAHRSTLAEEFRETNRGRLTRLTRGLTQRGRRRGTQQ</sequence>
<reference evidence="6" key="3">
    <citation type="submission" date="2020-09" db="EMBL/GenBank/DDBJ databases">
        <authorList>
            <person name="Sun Q."/>
            <person name="Ohkuma M."/>
        </authorList>
    </citation>
    <scope>NUCLEOTIDE SEQUENCE</scope>
    <source>
        <strain evidence="6">JCM 4136</strain>
    </source>
</reference>
<dbReference type="Pfam" id="PF20014">
    <property type="entry name" value="GAP1-M"/>
    <property type="match status" value="1"/>
</dbReference>
<keyword evidence="7" id="KW-1185">Reference proteome</keyword>
<proteinExistence type="predicted"/>
<gene>
    <name evidence="6" type="ORF">GCM10010227_07760</name>
    <name evidence="5" type="ORF">Sgou_36430</name>
</gene>
<evidence type="ECO:0000313" key="8">
    <source>
        <dbReference type="Proteomes" id="UP000660975"/>
    </source>
</evidence>
<evidence type="ECO:0000313" key="7">
    <source>
        <dbReference type="Proteomes" id="UP000480804"/>
    </source>
</evidence>
<dbReference type="Proteomes" id="UP000660975">
    <property type="component" value="Unassembled WGS sequence"/>
</dbReference>
<dbReference type="AlphaFoldDB" id="A0A8H9HHT3"/>
<dbReference type="InterPro" id="IPR045401">
    <property type="entry name" value="GAP1-M"/>
</dbReference>
<protein>
    <submittedName>
        <fullName evidence="6">Uncharacterized protein</fullName>
    </submittedName>
</protein>
<dbReference type="RefSeq" id="WP_189399566.1">
    <property type="nucleotide sequence ID" value="NZ_BLLO01000020.1"/>
</dbReference>
<feature type="domain" description="GTPase-associated protein 1 N-terminal" evidence="2">
    <location>
        <begin position="9"/>
        <end position="125"/>
    </location>
</feature>
<dbReference type="InterPro" id="IPR049532">
    <property type="entry name" value="GAP1-like_C"/>
</dbReference>
<feature type="domain" description="GTPase-associated protein 1-like C-terminal" evidence="4">
    <location>
        <begin position="259"/>
        <end position="763"/>
    </location>
</feature>
<evidence type="ECO:0000259" key="4">
    <source>
        <dbReference type="Pfam" id="PF20052"/>
    </source>
</evidence>
<dbReference type="Pfam" id="PF20013">
    <property type="entry name" value="GAP1-N2"/>
    <property type="match status" value="1"/>
</dbReference>
<dbReference type="InterPro" id="IPR045402">
    <property type="entry name" value="GAP1-N2"/>
</dbReference>
<comment type="caution">
    <text evidence="6">The sequence shown here is derived from an EMBL/GenBank/DDBJ whole genome shotgun (WGS) entry which is preliminary data.</text>
</comment>
<accession>A0A8H9HHT3</accession>
<evidence type="ECO:0000259" key="3">
    <source>
        <dbReference type="Pfam" id="PF20014"/>
    </source>
</evidence>
<dbReference type="EMBL" id="BLLO01000020">
    <property type="protein sequence ID" value="GFH78973.1"/>
    <property type="molecule type" value="Genomic_DNA"/>
</dbReference>
<feature type="domain" description="GTPase-associated protein 1 middle" evidence="3">
    <location>
        <begin position="141"/>
        <end position="238"/>
    </location>
</feature>
<evidence type="ECO:0000313" key="6">
    <source>
        <dbReference type="EMBL" id="GGU56763.1"/>
    </source>
</evidence>
<evidence type="ECO:0000259" key="2">
    <source>
        <dbReference type="Pfam" id="PF20013"/>
    </source>
</evidence>
<evidence type="ECO:0000313" key="5">
    <source>
        <dbReference type="EMBL" id="GFH78973.1"/>
    </source>
</evidence>
<reference evidence="6" key="1">
    <citation type="journal article" date="2014" name="Int. J. Syst. Evol. Microbiol.">
        <title>Complete genome sequence of Corynebacterium casei LMG S-19264T (=DSM 44701T), isolated from a smear-ripened cheese.</title>
        <authorList>
            <consortium name="US DOE Joint Genome Institute (JGI-PGF)"/>
            <person name="Walter F."/>
            <person name="Albersmeier A."/>
            <person name="Kalinowski J."/>
            <person name="Ruckert C."/>
        </authorList>
    </citation>
    <scope>NUCLEOTIDE SEQUENCE</scope>
    <source>
        <strain evidence="6">JCM 4136</strain>
    </source>
</reference>
<evidence type="ECO:0000256" key="1">
    <source>
        <dbReference type="SAM" id="MobiDB-lite"/>
    </source>
</evidence>
<organism evidence="6 8">
    <name type="scientific">Streptomyces gougerotii</name>
    <dbReference type="NCBI Taxonomy" id="53448"/>
    <lineage>
        <taxon>Bacteria</taxon>
        <taxon>Bacillati</taxon>
        <taxon>Actinomycetota</taxon>
        <taxon>Actinomycetes</taxon>
        <taxon>Kitasatosporales</taxon>
        <taxon>Streptomycetaceae</taxon>
        <taxon>Streptomyces</taxon>
        <taxon>Streptomyces diastaticus group</taxon>
    </lineage>
</organism>